<dbReference type="PANTHER" id="PTHR39165:SF1">
    <property type="entry name" value="DUF456 DOMAIN-CONTAINING PROTEIN"/>
    <property type="match status" value="1"/>
</dbReference>
<keyword evidence="1" id="KW-0812">Transmembrane</keyword>
<comment type="caution">
    <text evidence="2">The sequence shown here is derived from an EMBL/GenBank/DDBJ whole genome shotgun (WGS) entry which is preliminary data.</text>
</comment>
<name>A0AAW8GC92_9GAMM</name>
<proteinExistence type="predicted"/>
<evidence type="ECO:0000313" key="3">
    <source>
        <dbReference type="Proteomes" id="UP001234354"/>
    </source>
</evidence>
<accession>A0AAW8GC92</accession>
<organism evidence="2 3">
    <name type="scientific">Pseudoxanthomonas winnipegensis</name>
    <dbReference type="NCBI Taxonomy" id="2480810"/>
    <lineage>
        <taxon>Bacteria</taxon>
        <taxon>Pseudomonadati</taxon>
        <taxon>Pseudomonadota</taxon>
        <taxon>Gammaproteobacteria</taxon>
        <taxon>Lysobacterales</taxon>
        <taxon>Lysobacteraceae</taxon>
        <taxon>Pseudoxanthomonas</taxon>
    </lineage>
</organism>
<keyword evidence="1" id="KW-1133">Transmembrane helix</keyword>
<keyword evidence="1" id="KW-0472">Membrane</keyword>
<dbReference type="InterPro" id="IPR007403">
    <property type="entry name" value="DUF456"/>
</dbReference>
<dbReference type="AlphaFoldDB" id="A0AAW8GC92"/>
<protein>
    <submittedName>
        <fullName evidence="2">Uncharacterized protein YqgC (DUF456 family)</fullName>
    </submittedName>
</protein>
<feature type="transmembrane region" description="Helical" evidence="1">
    <location>
        <begin position="7"/>
        <end position="28"/>
    </location>
</feature>
<dbReference type="Pfam" id="PF04306">
    <property type="entry name" value="DUF456"/>
    <property type="match status" value="1"/>
</dbReference>
<evidence type="ECO:0000313" key="2">
    <source>
        <dbReference type="EMBL" id="MDQ1118875.1"/>
    </source>
</evidence>
<reference evidence="2" key="1">
    <citation type="submission" date="2023-07" db="EMBL/GenBank/DDBJ databases">
        <title>Functional and genomic diversity of the sorghum phyllosphere microbiome.</title>
        <authorList>
            <person name="Shade A."/>
        </authorList>
    </citation>
    <scope>NUCLEOTIDE SEQUENCE</scope>
    <source>
        <strain evidence="2">SORGH_AS_0908</strain>
    </source>
</reference>
<feature type="transmembrane region" description="Helical" evidence="1">
    <location>
        <begin position="48"/>
        <end position="72"/>
    </location>
</feature>
<dbReference type="EMBL" id="JAUTBB010000001">
    <property type="protein sequence ID" value="MDQ1118875.1"/>
    <property type="molecule type" value="Genomic_DNA"/>
</dbReference>
<evidence type="ECO:0000256" key="1">
    <source>
        <dbReference type="SAM" id="Phobius"/>
    </source>
</evidence>
<dbReference type="RefSeq" id="WP_306991704.1">
    <property type="nucleotide sequence ID" value="NZ_JAUTBB010000001.1"/>
</dbReference>
<gene>
    <name evidence="2" type="ORF">QE383_001183</name>
</gene>
<sequence length="161" mass="16543">MELQTVMYVLAALMILGGVLGVVLPVLPGLPLAFAGMLLAAWAGGFEQVGWVTLTVLGLLTALSLAVDVLSTAMGAQRVGASRLAIIGSVIGTVLGLFFMPLGLLVGPFAGALVGELIHGRELRQAGKVGLATWVGLVVGVVLKVGLAFAMLAVFLIAWFY</sequence>
<feature type="transmembrane region" description="Helical" evidence="1">
    <location>
        <begin position="84"/>
        <end position="111"/>
    </location>
</feature>
<feature type="transmembrane region" description="Helical" evidence="1">
    <location>
        <begin position="131"/>
        <end position="160"/>
    </location>
</feature>
<dbReference type="PANTHER" id="PTHR39165">
    <property type="entry name" value="IG HYPOTHETICAL 17883"/>
    <property type="match status" value="1"/>
</dbReference>
<dbReference type="Proteomes" id="UP001234354">
    <property type="component" value="Unassembled WGS sequence"/>
</dbReference>